<proteinExistence type="predicted"/>
<evidence type="ECO:0000313" key="1">
    <source>
        <dbReference type="EMBL" id="MBX50312.1"/>
    </source>
</evidence>
<organism evidence="1">
    <name type="scientific">Rhizophora mucronata</name>
    <name type="common">Asiatic mangrove</name>
    <dbReference type="NCBI Taxonomy" id="61149"/>
    <lineage>
        <taxon>Eukaryota</taxon>
        <taxon>Viridiplantae</taxon>
        <taxon>Streptophyta</taxon>
        <taxon>Embryophyta</taxon>
        <taxon>Tracheophyta</taxon>
        <taxon>Spermatophyta</taxon>
        <taxon>Magnoliopsida</taxon>
        <taxon>eudicotyledons</taxon>
        <taxon>Gunneridae</taxon>
        <taxon>Pentapetalae</taxon>
        <taxon>rosids</taxon>
        <taxon>fabids</taxon>
        <taxon>Malpighiales</taxon>
        <taxon>Rhizophoraceae</taxon>
        <taxon>Rhizophora</taxon>
    </lineage>
</organism>
<sequence>MILLPGLAIAHFDEYLQFQTQSSCIKEKE</sequence>
<name>A0A2P2P6D2_RHIMU</name>
<reference evidence="1" key="1">
    <citation type="submission" date="2018-02" db="EMBL/GenBank/DDBJ databases">
        <title>Rhizophora mucronata_Transcriptome.</title>
        <authorList>
            <person name="Meera S.P."/>
            <person name="Sreeshan A."/>
            <person name="Augustine A."/>
        </authorList>
    </citation>
    <scope>NUCLEOTIDE SEQUENCE</scope>
    <source>
        <tissue evidence="1">Leaf</tissue>
    </source>
</reference>
<dbReference type="EMBL" id="GGEC01069828">
    <property type="protein sequence ID" value="MBX50312.1"/>
    <property type="molecule type" value="Transcribed_RNA"/>
</dbReference>
<accession>A0A2P2P6D2</accession>
<dbReference type="AlphaFoldDB" id="A0A2P2P6D2"/>
<protein>
    <submittedName>
        <fullName evidence="1">Ras-related protein RHN1-like isoform X3</fullName>
    </submittedName>
</protein>